<sequence>MYLDTCSTVLLLVSDFHCTQVFLYQICLELGRGLTAGQDGRHYVRLCLARGRLSVYCLIRRCWRVQAWRALLRGAPGLPPAARERRSDRSSCEETRAGLLAAALARAERRAGGRTWRPAAASGGVWPGTELRRVQSGRADVEVRGRSRRCVTGCGAAPRGHSATWSCHRPTTRLVMVALSWRSH</sequence>
<evidence type="ECO:0000313" key="2">
    <source>
        <dbReference type="Proteomes" id="UP001066276"/>
    </source>
</evidence>
<gene>
    <name evidence="1" type="ORF">NDU88_004859</name>
</gene>
<comment type="caution">
    <text evidence="1">The sequence shown here is derived from an EMBL/GenBank/DDBJ whole genome shotgun (WGS) entry which is preliminary data.</text>
</comment>
<reference evidence="1" key="1">
    <citation type="journal article" date="2022" name="bioRxiv">
        <title>Sequencing and chromosome-scale assembly of the giantPleurodeles waltlgenome.</title>
        <authorList>
            <person name="Brown T."/>
            <person name="Elewa A."/>
            <person name="Iarovenko S."/>
            <person name="Subramanian E."/>
            <person name="Araus A.J."/>
            <person name="Petzold A."/>
            <person name="Susuki M."/>
            <person name="Suzuki K.-i.T."/>
            <person name="Hayashi T."/>
            <person name="Toyoda A."/>
            <person name="Oliveira C."/>
            <person name="Osipova E."/>
            <person name="Leigh N.D."/>
            <person name="Simon A."/>
            <person name="Yun M.H."/>
        </authorList>
    </citation>
    <scope>NUCLEOTIDE SEQUENCE</scope>
    <source>
        <strain evidence="1">20211129_DDA</strain>
        <tissue evidence="1">Liver</tissue>
    </source>
</reference>
<keyword evidence="2" id="KW-1185">Reference proteome</keyword>
<proteinExistence type="predicted"/>
<dbReference type="AlphaFoldDB" id="A0AAV7TTT9"/>
<dbReference type="EMBL" id="JANPWB010000006">
    <property type="protein sequence ID" value="KAJ1179625.1"/>
    <property type="molecule type" value="Genomic_DNA"/>
</dbReference>
<organism evidence="1 2">
    <name type="scientific">Pleurodeles waltl</name>
    <name type="common">Iberian ribbed newt</name>
    <dbReference type="NCBI Taxonomy" id="8319"/>
    <lineage>
        <taxon>Eukaryota</taxon>
        <taxon>Metazoa</taxon>
        <taxon>Chordata</taxon>
        <taxon>Craniata</taxon>
        <taxon>Vertebrata</taxon>
        <taxon>Euteleostomi</taxon>
        <taxon>Amphibia</taxon>
        <taxon>Batrachia</taxon>
        <taxon>Caudata</taxon>
        <taxon>Salamandroidea</taxon>
        <taxon>Salamandridae</taxon>
        <taxon>Pleurodelinae</taxon>
        <taxon>Pleurodeles</taxon>
    </lineage>
</organism>
<name>A0AAV7TTT9_PLEWA</name>
<accession>A0AAV7TTT9</accession>
<evidence type="ECO:0000313" key="1">
    <source>
        <dbReference type="EMBL" id="KAJ1179625.1"/>
    </source>
</evidence>
<protein>
    <submittedName>
        <fullName evidence="1">Uncharacterized protein</fullName>
    </submittedName>
</protein>
<dbReference type="Proteomes" id="UP001066276">
    <property type="component" value="Chromosome 3_2"/>
</dbReference>